<feature type="compositionally biased region" description="Low complexity" evidence="1">
    <location>
        <begin position="175"/>
        <end position="189"/>
    </location>
</feature>
<keyword evidence="4" id="KW-1185">Reference proteome</keyword>
<reference evidence="3 4" key="1">
    <citation type="submission" date="2023-01" db="EMBL/GenBank/DDBJ databases">
        <title>Analysis of 21 Apiospora genomes using comparative genomics revels a genus with tremendous synthesis potential of carbohydrate active enzymes and secondary metabolites.</title>
        <authorList>
            <person name="Sorensen T."/>
        </authorList>
    </citation>
    <scope>NUCLEOTIDE SEQUENCE [LARGE SCALE GENOMIC DNA]</scope>
    <source>
        <strain evidence="3 4">CBS 114990</strain>
    </source>
</reference>
<feature type="compositionally biased region" description="Polar residues" evidence="1">
    <location>
        <begin position="158"/>
        <end position="172"/>
    </location>
</feature>
<organism evidence="3 4">
    <name type="scientific">Apiospora hydei</name>
    <dbReference type="NCBI Taxonomy" id="1337664"/>
    <lineage>
        <taxon>Eukaryota</taxon>
        <taxon>Fungi</taxon>
        <taxon>Dikarya</taxon>
        <taxon>Ascomycota</taxon>
        <taxon>Pezizomycotina</taxon>
        <taxon>Sordariomycetes</taxon>
        <taxon>Xylariomycetidae</taxon>
        <taxon>Amphisphaeriales</taxon>
        <taxon>Apiosporaceae</taxon>
        <taxon>Apiospora</taxon>
    </lineage>
</organism>
<keyword evidence="2" id="KW-0472">Membrane</keyword>
<gene>
    <name evidence="3" type="ORF">PG997_013900</name>
</gene>
<protein>
    <submittedName>
        <fullName evidence="3">Uncharacterized protein</fullName>
    </submittedName>
</protein>
<evidence type="ECO:0000313" key="3">
    <source>
        <dbReference type="EMBL" id="KAK8067153.1"/>
    </source>
</evidence>
<feature type="compositionally biased region" description="Low complexity" evidence="1">
    <location>
        <begin position="113"/>
        <end position="122"/>
    </location>
</feature>
<keyword evidence="2" id="KW-1133">Transmembrane helix</keyword>
<name>A0ABR1V7J1_9PEZI</name>
<dbReference type="RefSeq" id="XP_066663906.1">
    <property type="nucleotide sequence ID" value="XM_066818214.1"/>
</dbReference>
<dbReference type="GeneID" id="92051274"/>
<feature type="region of interest" description="Disordered" evidence="1">
    <location>
        <begin position="113"/>
        <end position="205"/>
    </location>
</feature>
<accession>A0ABR1V7J1</accession>
<sequence length="245" mass="26749">MGETRESAEDPFKGDGTDWTWLYVIIFLIPVIFLAIAVYSTWRDRRAAAAKAKNDLETGRAAKLDRYYHPWKYDAAESSSAAGRNGANRSKLTIVTAATTTATTTTAESAAAAASAAAAGKTTSRHPNNPWEPATPRSGGGGGGSNNNINNRRNHNSLTPVTPRSRYSTNPYRPQEYQQQQHQQESSSDQDVDAAPYLPRPTAPLTYLVPRRPCMARPLRWGIIRTERRSRGPGVTAAGFVHVPP</sequence>
<evidence type="ECO:0000256" key="2">
    <source>
        <dbReference type="SAM" id="Phobius"/>
    </source>
</evidence>
<dbReference type="Proteomes" id="UP001433268">
    <property type="component" value="Unassembled WGS sequence"/>
</dbReference>
<feature type="transmembrane region" description="Helical" evidence="2">
    <location>
        <begin position="20"/>
        <end position="42"/>
    </location>
</feature>
<evidence type="ECO:0000313" key="4">
    <source>
        <dbReference type="Proteomes" id="UP001433268"/>
    </source>
</evidence>
<comment type="caution">
    <text evidence="3">The sequence shown here is derived from an EMBL/GenBank/DDBJ whole genome shotgun (WGS) entry which is preliminary data.</text>
</comment>
<keyword evidence="2" id="KW-0812">Transmembrane</keyword>
<evidence type="ECO:0000256" key="1">
    <source>
        <dbReference type="SAM" id="MobiDB-lite"/>
    </source>
</evidence>
<proteinExistence type="predicted"/>
<dbReference type="EMBL" id="JAQQWN010000009">
    <property type="protein sequence ID" value="KAK8067153.1"/>
    <property type="molecule type" value="Genomic_DNA"/>
</dbReference>